<gene>
    <name evidence="1" type="ORF">GOODEAATRI_015420</name>
</gene>
<evidence type="ECO:0000313" key="2">
    <source>
        <dbReference type="Proteomes" id="UP001476798"/>
    </source>
</evidence>
<dbReference type="EMBL" id="JAHRIO010021131">
    <property type="protein sequence ID" value="MEQ2165294.1"/>
    <property type="molecule type" value="Genomic_DNA"/>
</dbReference>
<comment type="caution">
    <text evidence="1">The sequence shown here is derived from an EMBL/GenBank/DDBJ whole genome shotgun (WGS) entry which is preliminary data.</text>
</comment>
<protein>
    <submittedName>
        <fullName evidence="1">Uncharacterized protein</fullName>
    </submittedName>
</protein>
<reference evidence="1 2" key="1">
    <citation type="submission" date="2021-06" db="EMBL/GenBank/DDBJ databases">
        <authorList>
            <person name="Palmer J.M."/>
        </authorList>
    </citation>
    <scope>NUCLEOTIDE SEQUENCE [LARGE SCALE GENOMIC DNA]</scope>
    <source>
        <strain evidence="1 2">GA_2019</strain>
        <tissue evidence="1">Muscle</tissue>
    </source>
</reference>
<proteinExistence type="predicted"/>
<name>A0ABV0N1M4_9TELE</name>
<keyword evidence="2" id="KW-1185">Reference proteome</keyword>
<evidence type="ECO:0000313" key="1">
    <source>
        <dbReference type="EMBL" id="MEQ2165294.1"/>
    </source>
</evidence>
<organism evidence="1 2">
    <name type="scientific">Goodea atripinnis</name>
    <dbReference type="NCBI Taxonomy" id="208336"/>
    <lineage>
        <taxon>Eukaryota</taxon>
        <taxon>Metazoa</taxon>
        <taxon>Chordata</taxon>
        <taxon>Craniata</taxon>
        <taxon>Vertebrata</taxon>
        <taxon>Euteleostomi</taxon>
        <taxon>Actinopterygii</taxon>
        <taxon>Neopterygii</taxon>
        <taxon>Teleostei</taxon>
        <taxon>Neoteleostei</taxon>
        <taxon>Acanthomorphata</taxon>
        <taxon>Ovalentaria</taxon>
        <taxon>Atherinomorphae</taxon>
        <taxon>Cyprinodontiformes</taxon>
        <taxon>Goodeidae</taxon>
        <taxon>Goodea</taxon>
    </lineage>
</organism>
<accession>A0ABV0N1M4</accession>
<dbReference type="Proteomes" id="UP001476798">
    <property type="component" value="Unassembled WGS sequence"/>
</dbReference>
<sequence>MSSGSGIATRNPDSRMVSLVDPLWWNKRSSKLGDCFSSLYALRSPLTDID</sequence>
<feature type="non-terminal residue" evidence="1">
    <location>
        <position position="1"/>
    </location>
</feature>